<accession>A0A6A4KVU1</accession>
<organism evidence="1 2">
    <name type="scientific">Rhododendron williamsianum</name>
    <dbReference type="NCBI Taxonomy" id="262921"/>
    <lineage>
        <taxon>Eukaryota</taxon>
        <taxon>Viridiplantae</taxon>
        <taxon>Streptophyta</taxon>
        <taxon>Embryophyta</taxon>
        <taxon>Tracheophyta</taxon>
        <taxon>Spermatophyta</taxon>
        <taxon>Magnoliopsida</taxon>
        <taxon>eudicotyledons</taxon>
        <taxon>Gunneridae</taxon>
        <taxon>Pentapetalae</taxon>
        <taxon>asterids</taxon>
        <taxon>Ericales</taxon>
        <taxon>Ericaceae</taxon>
        <taxon>Ericoideae</taxon>
        <taxon>Rhodoreae</taxon>
        <taxon>Rhododendron</taxon>
    </lineage>
</organism>
<name>A0A6A4KVU1_9ERIC</name>
<reference evidence="1 2" key="1">
    <citation type="journal article" date="2019" name="Genome Biol. Evol.">
        <title>The Rhododendron genome and chromosomal organization provide insight into shared whole-genome duplications across the heath family (Ericaceae).</title>
        <authorList>
            <person name="Soza V.L."/>
            <person name="Lindsley D."/>
            <person name="Waalkes A."/>
            <person name="Ramage E."/>
            <person name="Patwardhan R.P."/>
            <person name="Burton J.N."/>
            <person name="Adey A."/>
            <person name="Kumar A."/>
            <person name="Qiu R."/>
            <person name="Shendure J."/>
            <person name="Hall B."/>
        </authorList>
    </citation>
    <scope>NUCLEOTIDE SEQUENCE [LARGE SCALE GENOMIC DNA]</scope>
    <source>
        <strain evidence="1">RSF 1966-606</strain>
    </source>
</reference>
<dbReference type="Proteomes" id="UP000428333">
    <property type="component" value="Linkage Group LG11"/>
</dbReference>
<sequence length="157" mass="17915">MLRARETEERRLRSAYSSSELESVTISCSVTYGFSVQVWIFSSGGEQPFFTSSNQANPVMPAQIDSRAAIYSVRRARLCSRRIVHRSASGSSGVRAAVPFVYVILTMALCNRMEWSREEEDRKLGEKREALHQIHNDLITTKEGLNRGFWARFFSSR</sequence>
<dbReference type="AlphaFoldDB" id="A0A6A4KVU1"/>
<feature type="non-terminal residue" evidence="1">
    <location>
        <position position="1"/>
    </location>
</feature>
<proteinExistence type="predicted"/>
<dbReference type="EMBL" id="QEFC01003123">
    <property type="protein sequence ID" value="KAE9449760.1"/>
    <property type="molecule type" value="Genomic_DNA"/>
</dbReference>
<dbReference type="OrthoDB" id="10524267at2759"/>
<comment type="caution">
    <text evidence="1">The sequence shown here is derived from an EMBL/GenBank/DDBJ whole genome shotgun (WGS) entry which is preliminary data.</text>
</comment>
<gene>
    <name evidence="1" type="ORF">C3L33_18339</name>
</gene>
<protein>
    <submittedName>
        <fullName evidence="1">Uncharacterized protein</fullName>
    </submittedName>
</protein>
<keyword evidence="2" id="KW-1185">Reference proteome</keyword>
<evidence type="ECO:0000313" key="1">
    <source>
        <dbReference type="EMBL" id="KAE9449760.1"/>
    </source>
</evidence>
<evidence type="ECO:0000313" key="2">
    <source>
        <dbReference type="Proteomes" id="UP000428333"/>
    </source>
</evidence>